<protein>
    <recommendedName>
        <fullName evidence="1">diguanylate cyclase</fullName>
        <ecNumber evidence="1">2.7.7.65</ecNumber>
    </recommendedName>
</protein>
<dbReference type="CDD" id="cd00130">
    <property type="entry name" value="PAS"/>
    <property type="match status" value="1"/>
</dbReference>
<dbReference type="AlphaFoldDB" id="A0A8B3CHE1"/>
<evidence type="ECO:0000256" key="1">
    <source>
        <dbReference type="ARBA" id="ARBA00012528"/>
    </source>
</evidence>
<dbReference type="RefSeq" id="WP_118984183.1">
    <property type="nucleotide sequence ID" value="NZ_QHCS01000013.1"/>
</dbReference>
<comment type="caution">
    <text evidence="5">The sequence shown here is derived from an EMBL/GenBank/DDBJ whole genome shotgun (WGS) entry which is preliminary data.</text>
</comment>
<dbReference type="PROSITE" id="PS50887">
    <property type="entry name" value="GGDEF"/>
    <property type="match status" value="1"/>
</dbReference>
<evidence type="ECO:0000313" key="6">
    <source>
        <dbReference type="Proteomes" id="UP000266669"/>
    </source>
</evidence>
<dbReference type="Pfam" id="PF00990">
    <property type="entry name" value="GGDEF"/>
    <property type="match status" value="1"/>
</dbReference>
<dbReference type="InterPro" id="IPR035965">
    <property type="entry name" value="PAS-like_dom_sf"/>
</dbReference>
<dbReference type="PROSITE" id="PS50112">
    <property type="entry name" value="PAS"/>
    <property type="match status" value="1"/>
</dbReference>
<evidence type="ECO:0000259" key="4">
    <source>
        <dbReference type="PROSITE" id="PS50887"/>
    </source>
</evidence>
<reference evidence="6" key="1">
    <citation type="submission" date="2018-05" db="EMBL/GenBank/DDBJ databases">
        <title>Leptospira yasudae sp. nov. and Leptospira stimsonii sp. nov., two pathogenic species of the genus Leptospira isolated from environmental sources.</title>
        <authorList>
            <person name="Casanovas-Massana A."/>
            <person name="Hamond C."/>
            <person name="Santos L.A."/>
            <person name="Hacker K.P."/>
            <person name="Balassiano I."/>
            <person name="Medeiros M.A."/>
            <person name="Reis M.G."/>
            <person name="Ko A.I."/>
            <person name="Wunder E.A."/>
        </authorList>
    </citation>
    <scope>NUCLEOTIDE SEQUENCE [LARGE SCALE GENOMIC DNA]</scope>
    <source>
        <strain evidence="6">AMB6-RJ</strain>
    </source>
</reference>
<dbReference type="InterPro" id="IPR043128">
    <property type="entry name" value="Rev_trsase/Diguanyl_cyclase"/>
</dbReference>
<dbReference type="CDD" id="cd01949">
    <property type="entry name" value="GGDEF"/>
    <property type="match status" value="1"/>
</dbReference>
<dbReference type="Gene3D" id="3.30.450.20">
    <property type="entry name" value="PAS domain"/>
    <property type="match status" value="1"/>
</dbReference>
<dbReference type="InterPro" id="IPR029787">
    <property type="entry name" value="Nucleotide_cyclase"/>
</dbReference>
<dbReference type="NCBIfam" id="TIGR00229">
    <property type="entry name" value="sensory_box"/>
    <property type="match status" value="1"/>
</dbReference>
<dbReference type="SUPFAM" id="SSF55073">
    <property type="entry name" value="Nucleotide cyclase"/>
    <property type="match status" value="1"/>
</dbReference>
<dbReference type="InterPro" id="IPR050469">
    <property type="entry name" value="Diguanylate_Cyclase"/>
</dbReference>
<dbReference type="EC" id="2.7.7.65" evidence="1"/>
<dbReference type="InterPro" id="IPR013655">
    <property type="entry name" value="PAS_fold_3"/>
</dbReference>
<dbReference type="NCBIfam" id="TIGR00254">
    <property type="entry name" value="GGDEF"/>
    <property type="match status" value="1"/>
</dbReference>
<dbReference type="PANTHER" id="PTHR45138:SF9">
    <property type="entry name" value="DIGUANYLATE CYCLASE DGCM-RELATED"/>
    <property type="match status" value="1"/>
</dbReference>
<dbReference type="SMART" id="SM00091">
    <property type="entry name" value="PAS"/>
    <property type="match status" value="1"/>
</dbReference>
<dbReference type="GO" id="GO:1902201">
    <property type="term" value="P:negative regulation of bacterial-type flagellum-dependent cell motility"/>
    <property type="evidence" value="ECO:0007669"/>
    <property type="project" value="TreeGrafter"/>
</dbReference>
<gene>
    <name evidence="5" type="ORF">DLM78_23500</name>
</gene>
<name>A0A8B3CHE1_9LEPT</name>
<dbReference type="FunFam" id="3.30.70.270:FF:000001">
    <property type="entry name" value="Diguanylate cyclase domain protein"/>
    <property type="match status" value="1"/>
</dbReference>
<feature type="domain" description="PAS" evidence="3">
    <location>
        <begin position="5"/>
        <end position="78"/>
    </location>
</feature>
<dbReference type="Gene3D" id="3.30.70.270">
    <property type="match status" value="1"/>
</dbReference>
<organism evidence="5 6">
    <name type="scientific">Leptospira stimsonii</name>
    <dbReference type="NCBI Taxonomy" id="2202203"/>
    <lineage>
        <taxon>Bacteria</taxon>
        <taxon>Pseudomonadati</taxon>
        <taxon>Spirochaetota</taxon>
        <taxon>Spirochaetia</taxon>
        <taxon>Leptospirales</taxon>
        <taxon>Leptospiraceae</taxon>
        <taxon>Leptospira</taxon>
    </lineage>
</organism>
<proteinExistence type="predicted"/>
<accession>A0A8B3CHE1</accession>
<sequence>MSYKNEYNLEKFYNYSLDLFSIQRMDGTVISVNPAFERLLGWSAEDLLGKMPFDLLHPEDFDEAVKEFSKLDNGVPKASIQNRLRCANGNYRYIAWTGFPDLESGLVYITGRDITDLVESNQRISQLAAELKEANDRLFEQASTDPLTQLKNRRAFGAELQRILFFMQKQESQISLMMIDADHFKAFNDQFGHPEGDQVLIQLASLLLEKAGKEDIVGRFGGEEFIIALPNTSAESAIGIAETFLNAVREFPWEKRKITISIGISTFTFDSSSTFTNQDCALFLIEAADQALYHSKAKGRDKATHSLQMNSGC</sequence>
<dbReference type="InterPro" id="IPR000014">
    <property type="entry name" value="PAS"/>
</dbReference>
<evidence type="ECO:0000256" key="2">
    <source>
        <dbReference type="ARBA" id="ARBA00034247"/>
    </source>
</evidence>
<dbReference type="Pfam" id="PF08447">
    <property type="entry name" value="PAS_3"/>
    <property type="match status" value="1"/>
</dbReference>
<evidence type="ECO:0000259" key="3">
    <source>
        <dbReference type="PROSITE" id="PS50112"/>
    </source>
</evidence>
<evidence type="ECO:0000313" key="5">
    <source>
        <dbReference type="EMBL" id="RHX83014.1"/>
    </source>
</evidence>
<dbReference type="GO" id="GO:0005886">
    <property type="term" value="C:plasma membrane"/>
    <property type="evidence" value="ECO:0007669"/>
    <property type="project" value="TreeGrafter"/>
</dbReference>
<dbReference type="GO" id="GO:0043709">
    <property type="term" value="P:cell adhesion involved in single-species biofilm formation"/>
    <property type="evidence" value="ECO:0007669"/>
    <property type="project" value="TreeGrafter"/>
</dbReference>
<dbReference type="InterPro" id="IPR000160">
    <property type="entry name" value="GGDEF_dom"/>
</dbReference>
<comment type="catalytic activity">
    <reaction evidence="2">
        <text>2 GTP = 3',3'-c-di-GMP + 2 diphosphate</text>
        <dbReference type="Rhea" id="RHEA:24898"/>
        <dbReference type="ChEBI" id="CHEBI:33019"/>
        <dbReference type="ChEBI" id="CHEBI:37565"/>
        <dbReference type="ChEBI" id="CHEBI:58805"/>
        <dbReference type="EC" id="2.7.7.65"/>
    </reaction>
</comment>
<feature type="domain" description="GGDEF" evidence="4">
    <location>
        <begin position="172"/>
        <end position="308"/>
    </location>
</feature>
<dbReference type="GO" id="GO:0052621">
    <property type="term" value="F:diguanylate cyclase activity"/>
    <property type="evidence" value="ECO:0007669"/>
    <property type="project" value="UniProtKB-EC"/>
</dbReference>
<dbReference type="SMART" id="SM00267">
    <property type="entry name" value="GGDEF"/>
    <property type="match status" value="1"/>
</dbReference>
<dbReference type="SUPFAM" id="SSF55785">
    <property type="entry name" value="PYP-like sensor domain (PAS domain)"/>
    <property type="match status" value="1"/>
</dbReference>
<dbReference type="Proteomes" id="UP000266669">
    <property type="component" value="Unassembled WGS sequence"/>
</dbReference>
<dbReference type="EMBL" id="QHCS01000013">
    <property type="protein sequence ID" value="RHX83014.1"/>
    <property type="molecule type" value="Genomic_DNA"/>
</dbReference>
<dbReference type="PANTHER" id="PTHR45138">
    <property type="entry name" value="REGULATORY COMPONENTS OF SENSORY TRANSDUCTION SYSTEM"/>
    <property type="match status" value="1"/>
</dbReference>